<proteinExistence type="predicted"/>
<reference evidence="2" key="2">
    <citation type="journal article" date="2023" name="Microorganisms">
        <title>Isolation and Genomic Characteristics of Cat-Borne Campylobacter felis sp. nov. and Sheep-Borne Campylobacter ovis sp. nov.</title>
        <authorList>
            <person name="Wang H."/>
            <person name="Li Y."/>
            <person name="Gu Y."/>
            <person name="Zhou G."/>
            <person name="Chen X."/>
            <person name="Zhang X."/>
            <person name="Shao Z."/>
            <person name="Zhang J."/>
            <person name="Zhang M."/>
        </authorList>
    </citation>
    <scope>NUCLEOTIDE SEQUENCE</scope>
    <source>
        <strain evidence="2">PS10</strain>
    </source>
</reference>
<comment type="caution">
    <text evidence="2">The sequence shown here is derived from an EMBL/GenBank/DDBJ whole genome shotgun (WGS) entry which is preliminary data.</text>
</comment>
<gene>
    <name evidence="2" type="ORF">NYG85_08420</name>
</gene>
<reference evidence="2" key="1">
    <citation type="submission" date="2022-08" db="EMBL/GenBank/DDBJ databases">
        <authorList>
            <person name="Wang H."/>
        </authorList>
    </citation>
    <scope>NUCLEOTIDE SEQUENCE</scope>
    <source>
        <strain evidence="2">PS10</strain>
    </source>
</reference>
<sequence length="77" mass="8604">MSKLDEAKERLLTLRFWLSIAVGSFLAIVGWIANNYKEAENILIISAFCSLALLIIAILIINRAIDKKSTDIGKLKK</sequence>
<feature type="transmembrane region" description="Helical" evidence="1">
    <location>
        <begin position="39"/>
        <end position="61"/>
    </location>
</feature>
<dbReference type="RefSeq" id="WP_284938038.1">
    <property type="nucleotide sequence ID" value="NZ_JANURM010000011.1"/>
</dbReference>
<feature type="transmembrane region" description="Helical" evidence="1">
    <location>
        <begin position="12"/>
        <end position="33"/>
    </location>
</feature>
<keyword evidence="3" id="KW-1185">Reference proteome</keyword>
<keyword evidence="1" id="KW-0472">Membrane</keyword>
<organism evidence="2 3">
    <name type="scientific">Campylobacter gastrosuis</name>
    <dbReference type="NCBI Taxonomy" id="2974576"/>
    <lineage>
        <taxon>Bacteria</taxon>
        <taxon>Pseudomonadati</taxon>
        <taxon>Campylobacterota</taxon>
        <taxon>Epsilonproteobacteria</taxon>
        <taxon>Campylobacterales</taxon>
        <taxon>Campylobacteraceae</taxon>
        <taxon>Campylobacter</taxon>
    </lineage>
</organism>
<evidence type="ECO:0000313" key="3">
    <source>
        <dbReference type="Proteomes" id="UP001173801"/>
    </source>
</evidence>
<evidence type="ECO:0000256" key="1">
    <source>
        <dbReference type="SAM" id="Phobius"/>
    </source>
</evidence>
<dbReference type="EMBL" id="JANURM010000011">
    <property type="protein sequence ID" value="MDL0089382.1"/>
    <property type="molecule type" value="Genomic_DNA"/>
</dbReference>
<keyword evidence="1" id="KW-0812">Transmembrane</keyword>
<name>A0ABT7HR38_9BACT</name>
<protein>
    <submittedName>
        <fullName evidence="2">Uncharacterized protein</fullName>
    </submittedName>
</protein>
<evidence type="ECO:0000313" key="2">
    <source>
        <dbReference type="EMBL" id="MDL0089382.1"/>
    </source>
</evidence>
<accession>A0ABT7HR38</accession>
<dbReference type="Proteomes" id="UP001173801">
    <property type="component" value="Unassembled WGS sequence"/>
</dbReference>
<keyword evidence="1" id="KW-1133">Transmembrane helix</keyword>